<protein>
    <submittedName>
        <fullName evidence="2">Uncharacterized protein</fullName>
    </submittedName>
</protein>
<evidence type="ECO:0000313" key="3">
    <source>
        <dbReference type="Proteomes" id="UP001430954"/>
    </source>
</evidence>
<reference evidence="2 3" key="1">
    <citation type="submission" date="2021-09" db="EMBL/GenBank/DDBJ databases">
        <title>Lysobacter sp. 13A isolated from the river sediment.</title>
        <authorList>
            <person name="Liu H."/>
            <person name="Li S."/>
            <person name="Mao S."/>
        </authorList>
    </citation>
    <scope>NUCLEOTIDE SEQUENCE [LARGE SCALE GENOMIC DNA]</scope>
    <source>
        <strain evidence="2 3">13A</strain>
    </source>
</reference>
<dbReference type="EMBL" id="JAINZW010000002">
    <property type="protein sequence ID" value="MBZ4039215.1"/>
    <property type="molecule type" value="Genomic_DNA"/>
</dbReference>
<proteinExistence type="predicted"/>
<accession>A0ABS7T5R2</accession>
<dbReference type="Proteomes" id="UP001430954">
    <property type="component" value="Unassembled WGS sequence"/>
</dbReference>
<keyword evidence="3" id="KW-1185">Reference proteome</keyword>
<organism evidence="2 3">
    <name type="scientific">Novilysobacter selenitireducens</name>
    <dbReference type="NCBI Taxonomy" id="2872639"/>
    <lineage>
        <taxon>Bacteria</taxon>
        <taxon>Pseudomonadati</taxon>
        <taxon>Pseudomonadota</taxon>
        <taxon>Gammaproteobacteria</taxon>
        <taxon>Lysobacterales</taxon>
        <taxon>Lysobacteraceae</taxon>
        <taxon>Novilysobacter</taxon>
    </lineage>
</organism>
<evidence type="ECO:0000256" key="1">
    <source>
        <dbReference type="SAM" id="SignalP"/>
    </source>
</evidence>
<sequence length="110" mass="11275">MQHRGALAAALAALVCFASPLIAAESTSDTFERPVSLESLDDLRGGDSTSRVNGEVGNNSVEAVVSGDNTINQRSFAGASGITTVIQNTGANVLIQNGMVVNVQFADPTP</sequence>
<comment type="caution">
    <text evidence="2">The sequence shown here is derived from an EMBL/GenBank/DDBJ whole genome shotgun (WGS) entry which is preliminary data.</text>
</comment>
<name>A0ABS7T5R2_9GAMM</name>
<feature type="signal peptide" evidence="1">
    <location>
        <begin position="1"/>
        <end position="23"/>
    </location>
</feature>
<dbReference type="RefSeq" id="WP_223675547.1">
    <property type="nucleotide sequence ID" value="NZ_JAINZW010000002.1"/>
</dbReference>
<keyword evidence="1" id="KW-0732">Signal</keyword>
<evidence type="ECO:0000313" key="2">
    <source>
        <dbReference type="EMBL" id="MBZ4039215.1"/>
    </source>
</evidence>
<gene>
    <name evidence="2" type="ORF">K6753_06675</name>
</gene>
<feature type="chain" id="PRO_5046859319" evidence="1">
    <location>
        <begin position="24"/>
        <end position="110"/>
    </location>
</feature>